<sequence length="264" mass="29372">MPPFRIPFTSRKGPVTNGTEVTDENARPGPRDVKASNSPYSSKPSLALGKKESQDEPNEFQLSSVDSRGQFVAPEAAEKTSFWAKSPSATSNHRSLVSEHEPFSISRESFDSYRRSFKDVSGRSPITHTDSFNSRTSLDSRSFQHSRPSLNGNTFERPSLVHDDSFDDVKLNEDFAKTQPKKKSFLSRFSETTEDAAPAPKDGKHSHFHFGRKRGQSGSGQELGDFLGDHTLDKHDVVASPPWHMRYTGLALTATARADQQEEI</sequence>
<feature type="compositionally biased region" description="Basic residues" evidence="1">
    <location>
        <begin position="204"/>
        <end position="215"/>
    </location>
</feature>
<feature type="compositionally biased region" description="Polar residues" evidence="1">
    <location>
        <begin position="124"/>
        <end position="156"/>
    </location>
</feature>
<feature type="compositionally biased region" description="Basic and acidic residues" evidence="1">
    <location>
        <begin position="24"/>
        <end position="34"/>
    </location>
</feature>
<gene>
    <name evidence="2" type="ORF">AB675_6440</name>
</gene>
<evidence type="ECO:0000313" key="3">
    <source>
        <dbReference type="Proteomes" id="UP000038010"/>
    </source>
</evidence>
<comment type="caution">
    <text evidence="2">The sequence shown here is derived from an EMBL/GenBank/DDBJ whole genome shotgun (WGS) entry which is preliminary data.</text>
</comment>
<feature type="region of interest" description="Disordered" evidence="1">
    <location>
        <begin position="177"/>
        <end position="228"/>
    </location>
</feature>
<proteinExistence type="predicted"/>
<evidence type="ECO:0000313" key="2">
    <source>
        <dbReference type="EMBL" id="KPI44185.1"/>
    </source>
</evidence>
<feature type="region of interest" description="Disordered" evidence="1">
    <location>
        <begin position="117"/>
        <end position="162"/>
    </location>
</feature>
<reference evidence="2 3" key="1">
    <citation type="submission" date="2015-06" db="EMBL/GenBank/DDBJ databases">
        <title>Draft genome of the ant-associated black yeast Phialophora attae CBS 131958.</title>
        <authorList>
            <person name="Moreno L.F."/>
            <person name="Stielow B.J."/>
            <person name="de Hoog S."/>
            <person name="Vicente V.A."/>
            <person name="Weiss V.A."/>
            <person name="de Vries M."/>
            <person name="Cruz L.M."/>
            <person name="Souza E.M."/>
        </authorList>
    </citation>
    <scope>NUCLEOTIDE SEQUENCE [LARGE SCALE GENOMIC DNA]</scope>
    <source>
        <strain evidence="2 3">CBS 131958</strain>
    </source>
</reference>
<feature type="region of interest" description="Disordered" evidence="1">
    <location>
        <begin position="1"/>
        <end position="101"/>
    </location>
</feature>
<dbReference type="RefSeq" id="XP_018004148.1">
    <property type="nucleotide sequence ID" value="XM_018146733.1"/>
</dbReference>
<dbReference type="Proteomes" id="UP000038010">
    <property type="component" value="Unassembled WGS sequence"/>
</dbReference>
<dbReference type="EMBL" id="LFJN01000004">
    <property type="protein sequence ID" value="KPI44185.1"/>
    <property type="molecule type" value="Genomic_DNA"/>
</dbReference>
<evidence type="ECO:0000256" key="1">
    <source>
        <dbReference type="SAM" id="MobiDB-lite"/>
    </source>
</evidence>
<protein>
    <submittedName>
        <fullName evidence="2">Uncharacterized protein</fullName>
    </submittedName>
</protein>
<keyword evidence="3" id="KW-1185">Reference proteome</keyword>
<organism evidence="2 3">
    <name type="scientific">Cyphellophora attinorum</name>
    <dbReference type="NCBI Taxonomy" id="1664694"/>
    <lineage>
        <taxon>Eukaryota</taxon>
        <taxon>Fungi</taxon>
        <taxon>Dikarya</taxon>
        <taxon>Ascomycota</taxon>
        <taxon>Pezizomycotina</taxon>
        <taxon>Eurotiomycetes</taxon>
        <taxon>Chaetothyriomycetidae</taxon>
        <taxon>Chaetothyriales</taxon>
        <taxon>Cyphellophoraceae</taxon>
        <taxon>Cyphellophora</taxon>
    </lineage>
</organism>
<feature type="compositionally biased region" description="Polar residues" evidence="1">
    <location>
        <begin position="35"/>
        <end position="44"/>
    </location>
</feature>
<dbReference type="OrthoDB" id="5397330at2759"/>
<dbReference type="VEuPathDB" id="FungiDB:AB675_6440"/>
<name>A0A0N1HVZ8_9EURO</name>
<dbReference type="AlphaFoldDB" id="A0A0N1HVZ8"/>
<accession>A0A0N1HVZ8</accession>
<dbReference type="GeneID" id="28738613"/>